<reference evidence="11" key="1">
    <citation type="submission" date="2023-08" db="EMBL/GenBank/DDBJ databases">
        <authorList>
            <person name="Alioto T."/>
            <person name="Alioto T."/>
            <person name="Gomez Garrido J."/>
        </authorList>
    </citation>
    <scope>NUCLEOTIDE SEQUENCE</scope>
</reference>
<dbReference type="GO" id="GO:0009986">
    <property type="term" value="C:cell surface"/>
    <property type="evidence" value="ECO:0007669"/>
    <property type="project" value="TreeGrafter"/>
</dbReference>
<dbReference type="Pfam" id="PF07686">
    <property type="entry name" value="V-set"/>
    <property type="match status" value="1"/>
</dbReference>
<dbReference type="AlphaFoldDB" id="A0AAV1HNY9"/>
<dbReference type="Gene3D" id="2.60.40.10">
    <property type="entry name" value="Immunoglobulins"/>
    <property type="match status" value="1"/>
</dbReference>
<keyword evidence="5 9" id="KW-0472">Membrane</keyword>
<evidence type="ECO:0000256" key="3">
    <source>
        <dbReference type="ARBA" id="ARBA00022729"/>
    </source>
</evidence>
<keyword evidence="8" id="KW-0393">Immunoglobulin domain</keyword>
<evidence type="ECO:0000256" key="9">
    <source>
        <dbReference type="SAM" id="Phobius"/>
    </source>
</evidence>
<keyword evidence="3" id="KW-0732">Signal</keyword>
<evidence type="ECO:0000256" key="8">
    <source>
        <dbReference type="ARBA" id="ARBA00023319"/>
    </source>
</evidence>
<keyword evidence="7" id="KW-0325">Glycoprotein</keyword>
<dbReference type="SUPFAM" id="SSF48726">
    <property type="entry name" value="Immunoglobulin"/>
    <property type="match status" value="2"/>
</dbReference>
<protein>
    <submittedName>
        <fullName evidence="11">OX-2 membrane glycoprotein-like, partial</fullName>
    </submittedName>
</protein>
<name>A0AAV1HNY9_XYRNO</name>
<evidence type="ECO:0000313" key="12">
    <source>
        <dbReference type="Proteomes" id="UP001178508"/>
    </source>
</evidence>
<dbReference type="GO" id="GO:0034113">
    <property type="term" value="P:heterotypic cell-cell adhesion"/>
    <property type="evidence" value="ECO:0007669"/>
    <property type="project" value="TreeGrafter"/>
</dbReference>
<dbReference type="PANTHER" id="PTHR46841">
    <property type="entry name" value="OX-2 MEMBRANE GLYCOPROTEIN"/>
    <property type="match status" value="1"/>
</dbReference>
<evidence type="ECO:0000313" key="11">
    <source>
        <dbReference type="EMBL" id="CAJ1087561.1"/>
    </source>
</evidence>
<evidence type="ECO:0000256" key="7">
    <source>
        <dbReference type="ARBA" id="ARBA00023180"/>
    </source>
</evidence>
<dbReference type="GO" id="GO:0016020">
    <property type="term" value="C:membrane"/>
    <property type="evidence" value="ECO:0007669"/>
    <property type="project" value="UniProtKB-SubCell"/>
</dbReference>
<dbReference type="Proteomes" id="UP001178508">
    <property type="component" value="Chromosome 24"/>
</dbReference>
<sequence length="281" mass="30986">MAEETSLYACILLLFALGIIQEGGAVLIQTQSEVTARLGDQVVLNCLLTQSWDVRQITWQKVSPGGERTVATYNKDFGQRVNASFSDKVEIRDCGLLNSSIVIRKLTQQDEGCYKCMFNTYPRGAFFGLTCITPYELYGPVLHIRGQNSTRDLVVSCSASGRPPPSMEITFPQQDLYLLKTSSDYVLNDSTVTVTVTAVLSRFHQYSVPVGCAAQVLSLPQTKPFRVFLEVEAKPAAERESEAGNISRSRTLVIVSAVLVVSVGLSVALFFLYKFKKQTSL</sequence>
<dbReference type="GO" id="GO:0043025">
    <property type="term" value="C:neuronal cell body"/>
    <property type="evidence" value="ECO:0007669"/>
    <property type="project" value="TreeGrafter"/>
</dbReference>
<dbReference type="InterPro" id="IPR003599">
    <property type="entry name" value="Ig_sub"/>
</dbReference>
<dbReference type="EMBL" id="OY660887">
    <property type="protein sequence ID" value="CAJ1087561.1"/>
    <property type="molecule type" value="Genomic_DNA"/>
</dbReference>
<keyword evidence="2 9" id="KW-0812">Transmembrane</keyword>
<evidence type="ECO:0000256" key="4">
    <source>
        <dbReference type="ARBA" id="ARBA00022989"/>
    </source>
</evidence>
<feature type="domain" description="Ig-like" evidence="10">
    <location>
        <begin position="25"/>
        <end position="116"/>
    </location>
</feature>
<keyword evidence="4 9" id="KW-1133">Transmembrane helix</keyword>
<keyword evidence="6" id="KW-1015">Disulfide bond</keyword>
<organism evidence="11 12">
    <name type="scientific">Xyrichtys novacula</name>
    <name type="common">Pearly razorfish</name>
    <name type="synonym">Hemipteronotus novacula</name>
    <dbReference type="NCBI Taxonomy" id="13765"/>
    <lineage>
        <taxon>Eukaryota</taxon>
        <taxon>Metazoa</taxon>
        <taxon>Chordata</taxon>
        <taxon>Craniata</taxon>
        <taxon>Vertebrata</taxon>
        <taxon>Euteleostomi</taxon>
        <taxon>Actinopterygii</taxon>
        <taxon>Neopterygii</taxon>
        <taxon>Teleostei</taxon>
        <taxon>Neoteleostei</taxon>
        <taxon>Acanthomorphata</taxon>
        <taxon>Eupercaria</taxon>
        <taxon>Labriformes</taxon>
        <taxon>Labridae</taxon>
        <taxon>Xyrichtys</taxon>
    </lineage>
</organism>
<dbReference type="PROSITE" id="PS50835">
    <property type="entry name" value="IG_LIKE"/>
    <property type="match status" value="1"/>
</dbReference>
<feature type="transmembrane region" description="Helical" evidence="9">
    <location>
        <begin position="6"/>
        <end position="28"/>
    </location>
</feature>
<dbReference type="InterPro" id="IPR036179">
    <property type="entry name" value="Ig-like_dom_sf"/>
</dbReference>
<dbReference type="GO" id="GO:0150079">
    <property type="term" value="P:negative regulation of neuroinflammatory response"/>
    <property type="evidence" value="ECO:0007669"/>
    <property type="project" value="TreeGrafter"/>
</dbReference>
<evidence type="ECO:0000256" key="2">
    <source>
        <dbReference type="ARBA" id="ARBA00022692"/>
    </source>
</evidence>
<gene>
    <name evidence="11" type="ORF">XNOV1_A019440</name>
</gene>
<accession>A0AAV1HNY9</accession>
<evidence type="ECO:0000256" key="5">
    <source>
        <dbReference type="ARBA" id="ARBA00023136"/>
    </source>
</evidence>
<dbReference type="PANTHER" id="PTHR46841:SF7">
    <property type="entry name" value="IG-LIKE DOMAIN-CONTAINING PROTEIN"/>
    <property type="match status" value="1"/>
</dbReference>
<comment type="subcellular location">
    <subcellularLocation>
        <location evidence="1">Membrane</location>
        <topology evidence="1">Single-pass membrane protein</topology>
    </subcellularLocation>
</comment>
<dbReference type="GO" id="GO:0098632">
    <property type="term" value="F:cell-cell adhesion mediator activity"/>
    <property type="evidence" value="ECO:0007669"/>
    <property type="project" value="InterPro"/>
</dbReference>
<dbReference type="InterPro" id="IPR013783">
    <property type="entry name" value="Ig-like_fold"/>
</dbReference>
<keyword evidence="12" id="KW-1185">Reference proteome</keyword>
<proteinExistence type="predicted"/>
<evidence type="ECO:0000256" key="1">
    <source>
        <dbReference type="ARBA" id="ARBA00004167"/>
    </source>
</evidence>
<dbReference type="SMART" id="SM00409">
    <property type="entry name" value="IG"/>
    <property type="match status" value="1"/>
</dbReference>
<dbReference type="InterPro" id="IPR007110">
    <property type="entry name" value="Ig-like_dom"/>
</dbReference>
<dbReference type="InterPro" id="IPR047164">
    <property type="entry name" value="OX2G-like"/>
</dbReference>
<dbReference type="InterPro" id="IPR013106">
    <property type="entry name" value="Ig_V-set"/>
</dbReference>
<feature type="transmembrane region" description="Helical" evidence="9">
    <location>
        <begin position="252"/>
        <end position="273"/>
    </location>
</feature>
<evidence type="ECO:0000256" key="6">
    <source>
        <dbReference type="ARBA" id="ARBA00023157"/>
    </source>
</evidence>
<dbReference type="GO" id="GO:0030424">
    <property type="term" value="C:axon"/>
    <property type="evidence" value="ECO:0007669"/>
    <property type="project" value="TreeGrafter"/>
</dbReference>
<evidence type="ECO:0000259" key="10">
    <source>
        <dbReference type="PROSITE" id="PS50835"/>
    </source>
</evidence>